<evidence type="ECO:0000256" key="1">
    <source>
        <dbReference type="SAM" id="MobiDB-lite"/>
    </source>
</evidence>
<proteinExistence type="predicted"/>
<dbReference type="InParanoid" id="A0A0G4FYQ8"/>
<feature type="compositionally biased region" description="Basic and acidic residues" evidence="1">
    <location>
        <begin position="183"/>
        <end position="200"/>
    </location>
</feature>
<evidence type="ECO:0000313" key="3">
    <source>
        <dbReference type="Proteomes" id="UP000041254"/>
    </source>
</evidence>
<organism evidence="2 3">
    <name type="scientific">Vitrella brassicaformis (strain CCMP3155)</name>
    <dbReference type="NCBI Taxonomy" id="1169540"/>
    <lineage>
        <taxon>Eukaryota</taxon>
        <taxon>Sar</taxon>
        <taxon>Alveolata</taxon>
        <taxon>Colpodellida</taxon>
        <taxon>Vitrellaceae</taxon>
        <taxon>Vitrella</taxon>
    </lineage>
</organism>
<gene>
    <name evidence="2" type="ORF">Vbra_21772</name>
</gene>
<protein>
    <submittedName>
        <fullName evidence="2">Uncharacterized protein</fullName>
    </submittedName>
</protein>
<name>A0A0G4FYQ8_VITBC</name>
<dbReference type="EMBL" id="CDMY01000521">
    <property type="protein sequence ID" value="CEM20199.1"/>
    <property type="molecule type" value="Genomic_DNA"/>
</dbReference>
<dbReference type="AlphaFoldDB" id="A0A0G4FYQ8"/>
<dbReference type="VEuPathDB" id="CryptoDB:Vbra_21772"/>
<feature type="region of interest" description="Disordered" evidence="1">
    <location>
        <begin position="154"/>
        <end position="218"/>
    </location>
</feature>
<feature type="compositionally biased region" description="Gly residues" evidence="1">
    <location>
        <begin position="447"/>
        <end position="461"/>
    </location>
</feature>
<dbReference type="Proteomes" id="UP000041254">
    <property type="component" value="Unassembled WGS sequence"/>
</dbReference>
<feature type="region of interest" description="Disordered" evidence="1">
    <location>
        <begin position="437"/>
        <end position="467"/>
    </location>
</feature>
<evidence type="ECO:0000313" key="2">
    <source>
        <dbReference type="EMBL" id="CEM20199.1"/>
    </source>
</evidence>
<feature type="compositionally biased region" description="Low complexity" evidence="1">
    <location>
        <begin position="170"/>
        <end position="181"/>
    </location>
</feature>
<reference evidence="2 3" key="1">
    <citation type="submission" date="2014-11" db="EMBL/GenBank/DDBJ databases">
        <authorList>
            <person name="Zhu J."/>
            <person name="Qi W."/>
            <person name="Song R."/>
        </authorList>
    </citation>
    <scope>NUCLEOTIDE SEQUENCE [LARGE SCALE GENOMIC DNA]</scope>
</reference>
<sequence>MAACARADHCSAFTSLAFPCTTHRSRIGNAEEAARTDRRGRASCYHGQLRPLHTTAPLHQLPPKREDDKVHKITFQEWKSKYVDGFDQKHLMSERWWKDLWWDGKQVVSDKAGRPMARVNRVLERLIERKEGFLNAAEAKWDEWREAHRKAREASKYGTPGSHSWNSHQSAKAAEEAFSSADTDGRKASEDEGKGKEKDSSSSPPPPNSSSASDAATGMQRHDRFDWVIPTLLLCGIGISAAGQPVVGLALIGWSIVRRVNNQLQSPDGRERLPSWVKRAAIYWEEEKRGMRRVQDTFRTRSFGPGMQRGRRGMGMGDIGRTALTPISCFNFCLDKMRENPTVQERVGRDLLGKFPPEQCESAVEGGQTVLRMKFLSKGEVDEASVLVMSVGGRVEAIHVCPTKSRHFSMRVWASQYSDILHVEWFNDMQAWSQRQEALRKHWEDSGGSGPSGNGDGGGGEGGRRDT</sequence>
<accession>A0A0G4FYQ8</accession>
<keyword evidence="3" id="KW-1185">Reference proteome</keyword>